<organism evidence="2 3">
    <name type="scientific">Salisediminibacterium beveridgei</name>
    <dbReference type="NCBI Taxonomy" id="632773"/>
    <lineage>
        <taxon>Bacteria</taxon>
        <taxon>Bacillati</taxon>
        <taxon>Bacillota</taxon>
        <taxon>Bacilli</taxon>
        <taxon>Bacillales</taxon>
        <taxon>Bacillaceae</taxon>
        <taxon>Salisediminibacterium</taxon>
    </lineage>
</organism>
<sequence length="145" mass="16970">MAELSNCPNCGALFVKALRPYCDKCAREAEEKFDTVYRFIRKRENRSASLEEVHEETAVDKDLIIQWIREGRLKISQMPNMGIPCEHCGKTVSEGKLCESCRSKLTGELKKGDKEKDFEDRKKQRERERYTTYSTLEDKVRRDGR</sequence>
<feature type="region of interest" description="Disordered" evidence="1">
    <location>
        <begin position="109"/>
        <end position="145"/>
    </location>
</feature>
<dbReference type="InterPro" id="IPR022258">
    <property type="entry name" value="Flagellar_operon_YvyF"/>
</dbReference>
<dbReference type="NCBIfam" id="TIGR03826">
    <property type="entry name" value="YvyF"/>
    <property type="match status" value="1"/>
</dbReference>
<proteinExistence type="predicted"/>
<dbReference type="STRING" id="632773.BBEV_0504"/>
<dbReference type="RefSeq" id="WP_069364025.1">
    <property type="nucleotide sequence ID" value="NZ_CP012502.1"/>
</dbReference>
<dbReference type="Proteomes" id="UP000094463">
    <property type="component" value="Chromosome"/>
</dbReference>
<keyword evidence="2" id="KW-0969">Cilium</keyword>
<evidence type="ECO:0000256" key="1">
    <source>
        <dbReference type="SAM" id="MobiDB-lite"/>
    </source>
</evidence>
<name>A0A1D7QSC5_9BACI</name>
<dbReference type="OrthoDB" id="1739831at2"/>
<evidence type="ECO:0000313" key="2">
    <source>
        <dbReference type="EMBL" id="AOM81897.1"/>
    </source>
</evidence>
<dbReference type="EMBL" id="CP012502">
    <property type="protein sequence ID" value="AOM81897.1"/>
    <property type="molecule type" value="Genomic_DNA"/>
</dbReference>
<keyword evidence="3" id="KW-1185">Reference proteome</keyword>
<dbReference type="AlphaFoldDB" id="A0A1D7QSC5"/>
<accession>A0A1D7QSC5</accession>
<reference evidence="2 3" key="1">
    <citation type="submission" date="2015-08" db="EMBL/GenBank/DDBJ databases">
        <title>The complete genome sequence of Bacillus beveridgei MLTeJB.</title>
        <authorList>
            <person name="Hanson T.E."/>
            <person name="Mesa C."/>
            <person name="Basesman S.M."/>
            <person name="Oremland R.S."/>
        </authorList>
    </citation>
    <scope>NUCLEOTIDE SEQUENCE [LARGE SCALE GENOMIC DNA]</scope>
    <source>
        <strain evidence="2 3">MLTeJB</strain>
    </source>
</reference>
<keyword evidence="2" id="KW-0966">Cell projection</keyword>
<protein>
    <submittedName>
        <fullName evidence="2">Flagellar protein</fullName>
    </submittedName>
</protein>
<dbReference type="KEGG" id="bbev:BBEV_0504"/>
<gene>
    <name evidence="2" type="ORF">BBEV_0504</name>
</gene>
<evidence type="ECO:0000313" key="3">
    <source>
        <dbReference type="Proteomes" id="UP000094463"/>
    </source>
</evidence>
<dbReference type="PATRIC" id="fig|632773.3.peg.544"/>
<keyword evidence="2" id="KW-0282">Flagellum</keyword>